<dbReference type="UniPathway" id="UPA00196"/>
<evidence type="ECO:0000256" key="3">
    <source>
        <dbReference type="SAM" id="Phobius"/>
    </source>
</evidence>
<keyword evidence="3" id="KW-0812">Transmembrane</keyword>
<dbReference type="GO" id="GO:0000225">
    <property type="term" value="F:N-acetylglucosaminylphosphatidylinositol deacetylase activity"/>
    <property type="evidence" value="ECO:0007669"/>
    <property type="project" value="UniProtKB-EC"/>
</dbReference>
<comment type="similarity">
    <text evidence="1">Belongs to the PIGL family.</text>
</comment>
<dbReference type="GO" id="GO:0005783">
    <property type="term" value="C:endoplasmic reticulum"/>
    <property type="evidence" value="ECO:0007669"/>
    <property type="project" value="TreeGrafter"/>
</dbReference>
<sequence length="258" mass="30197">MEYRWWCSIYVFIISFFLLCYLFLCKLCRLRTRKRIDAVRKALLVIAHPDDECMFFGPCVIGLLQQECELYLLCLSIGDYYRQGKERKEELHSSCRTLGIRNDNIIIVQHSNMPDDPDCLWSSSLVGRIVHKYIKCLSVDAVITFDHLGVSGHSNHVAVHKGIVDLLRKGRIPPECKVFALESVNKLRKYCSLLDVPLSYILSDHAYVLPWSMVSLVKAALHQHKSQMLWFRHLYSYFSRYMVINTLFEVKVEKRKED</sequence>
<dbReference type="Pfam" id="PF02585">
    <property type="entry name" value="PIG-L"/>
    <property type="match status" value="1"/>
</dbReference>
<reference evidence="4" key="1">
    <citation type="journal article" date="2018" name="PLoS Negl. Trop. Dis.">
        <title>Sialome diversity of ticks revealed by RNAseq of single tick salivary glands.</title>
        <authorList>
            <person name="Perner J."/>
            <person name="Kropackova S."/>
            <person name="Kopacek P."/>
            <person name="Ribeiro J.M."/>
        </authorList>
    </citation>
    <scope>NUCLEOTIDE SEQUENCE</scope>
    <source>
        <strain evidence="4">Siblings of single egg batch collected in Ceske Budejovice</strain>
        <tissue evidence="4">Salivary glands</tissue>
    </source>
</reference>
<dbReference type="GO" id="GO:0016020">
    <property type="term" value="C:membrane"/>
    <property type="evidence" value="ECO:0007669"/>
    <property type="project" value="GOC"/>
</dbReference>
<dbReference type="AlphaFoldDB" id="A0A147BH46"/>
<dbReference type="EMBL" id="GEGO01005287">
    <property type="protein sequence ID" value="JAR90117.1"/>
    <property type="molecule type" value="Transcribed_RNA"/>
</dbReference>
<dbReference type="Gene3D" id="3.40.50.10320">
    <property type="entry name" value="LmbE-like"/>
    <property type="match status" value="1"/>
</dbReference>
<dbReference type="GO" id="GO:0006506">
    <property type="term" value="P:GPI anchor biosynthetic process"/>
    <property type="evidence" value="ECO:0007669"/>
    <property type="project" value="UniProtKB-UniPathway"/>
</dbReference>
<dbReference type="SUPFAM" id="SSF102588">
    <property type="entry name" value="LmbE-like"/>
    <property type="match status" value="1"/>
</dbReference>
<keyword evidence="3" id="KW-0472">Membrane</keyword>
<dbReference type="PANTHER" id="PTHR12993">
    <property type="entry name" value="N-ACETYLGLUCOSAMINYL-PHOSPHATIDYLINOSITOL DE-N-ACETYLASE-RELATED"/>
    <property type="match status" value="1"/>
</dbReference>
<evidence type="ECO:0000256" key="2">
    <source>
        <dbReference type="ARBA" id="ARBA00012176"/>
    </source>
</evidence>
<feature type="transmembrane region" description="Helical" evidence="3">
    <location>
        <begin position="6"/>
        <end position="25"/>
    </location>
</feature>
<dbReference type="InterPro" id="IPR003737">
    <property type="entry name" value="GlcNAc_PI_deacetylase-related"/>
</dbReference>
<dbReference type="EC" id="3.5.1.89" evidence="2"/>
<evidence type="ECO:0000256" key="1">
    <source>
        <dbReference type="ARBA" id="ARBA00006066"/>
    </source>
</evidence>
<protein>
    <recommendedName>
        <fullName evidence="2">N-acetylglucosaminylphosphatidylinositol deacetylase</fullName>
        <ecNumber evidence="2">3.5.1.89</ecNumber>
    </recommendedName>
</protein>
<keyword evidence="3" id="KW-1133">Transmembrane helix</keyword>
<dbReference type="PANTHER" id="PTHR12993:SF11">
    <property type="entry name" value="N-ACETYLGLUCOSAMINYL-PHOSPHATIDYLINOSITOL DE-N-ACETYLASE"/>
    <property type="match status" value="1"/>
</dbReference>
<evidence type="ECO:0000313" key="4">
    <source>
        <dbReference type="EMBL" id="JAR90117.1"/>
    </source>
</evidence>
<name>A0A147BH46_IXORI</name>
<accession>A0A147BH46</accession>
<organism evidence="4">
    <name type="scientific">Ixodes ricinus</name>
    <name type="common">Common tick</name>
    <name type="synonym">Acarus ricinus</name>
    <dbReference type="NCBI Taxonomy" id="34613"/>
    <lineage>
        <taxon>Eukaryota</taxon>
        <taxon>Metazoa</taxon>
        <taxon>Ecdysozoa</taxon>
        <taxon>Arthropoda</taxon>
        <taxon>Chelicerata</taxon>
        <taxon>Arachnida</taxon>
        <taxon>Acari</taxon>
        <taxon>Parasitiformes</taxon>
        <taxon>Ixodida</taxon>
        <taxon>Ixodoidea</taxon>
        <taxon>Ixodidae</taxon>
        <taxon>Ixodinae</taxon>
        <taxon>Ixodes</taxon>
    </lineage>
</organism>
<dbReference type="InterPro" id="IPR024078">
    <property type="entry name" value="LmbE-like_dom_sf"/>
</dbReference>
<proteinExistence type="inferred from homology"/>